<dbReference type="OrthoDB" id="152332at2"/>
<keyword evidence="3 5" id="KW-1133">Transmembrane helix</keyword>
<dbReference type="InterPro" id="IPR044878">
    <property type="entry name" value="UbiA_sf"/>
</dbReference>
<dbReference type="Pfam" id="PF01040">
    <property type="entry name" value="UbiA"/>
    <property type="match status" value="1"/>
</dbReference>
<dbReference type="GO" id="GO:0016020">
    <property type="term" value="C:membrane"/>
    <property type="evidence" value="ECO:0007669"/>
    <property type="project" value="UniProtKB-SubCell"/>
</dbReference>
<keyword evidence="7" id="KW-1185">Reference proteome</keyword>
<keyword evidence="4 5" id="KW-0472">Membrane</keyword>
<dbReference type="Gene3D" id="1.10.357.140">
    <property type="entry name" value="UbiA prenyltransferase"/>
    <property type="match status" value="1"/>
</dbReference>
<protein>
    <recommendedName>
        <fullName evidence="8">Prenyltransferase</fullName>
    </recommendedName>
</protein>
<dbReference type="EMBL" id="NQWI01000041">
    <property type="protein sequence ID" value="PDW03103.1"/>
    <property type="molecule type" value="Genomic_DNA"/>
</dbReference>
<evidence type="ECO:0000313" key="7">
    <source>
        <dbReference type="Proteomes" id="UP000220527"/>
    </source>
</evidence>
<evidence type="ECO:0000313" key="6">
    <source>
        <dbReference type="EMBL" id="PDW03103.1"/>
    </source>
</evidence>
<proteinExistence type="predicted"/>
<comment type="subcellular location">
    <subcellularLocation>
        <location evidence="1">Membrane</location>
        <topology evidence="1">Multi-pass membrane protein</topology>
    </subcellularLocation>
</comment>
<feature type="transmembrane region" description="Helical" evidence="5">
    <location>
        <begin position="249"/>
        <end position="270"/>
    </location>
</feature>
<dbReference type="GO" id="GO:0016765">
    <property type="term" value="F:transferase activity, transferring alkyl or aryl (other than methyl) groups"/>
    <property type="evidence" value="ECO:0007669"/>
    <property type="project" value="InterPro"/>
</dbReference>
<keyword evidence="2 5" id="KW-0812">Transmembrane</keyword>
<evidence type="ECO:0008006" key="8">
    <source>
        <dbReference type="Google" id="ProtNLM"/>
    </source>
</evidence>
<evidence type="ECO:0000256" key="1">
    <source>
        <dbReference type="ARBA" id="ARBA00004141"/>
    </source>
</evidence>
<feature type="transmembrane region" description="Helical" evidence="5">
    <location>
        <begin position="220"/>
        <end position="237"/>
    </location>
</feature>
<dbReference type="RefSeq" id="WP_097644087.1">
    <property type="nucleotide sequence ID" value="NZ_NQWI01000041.1"/>
</dbReference>
<comment type="caution">
    <text evidence="6">The sequence shown here is derived from an EMBL/GenBank/DDBJ whole genome shotgun (WGS) entry which is preliminary data.</text>
</comment>
<dbReference type="AlphaFoldDB" id="A0A2A6RJH4"/>
<organism evidence="6 7">
    <name type="scientific">Candidatus Viridilinea mediisalina</name>
    <dbReference type="NCBI Taxonomy" id="2024553"/>
    <lineage>
        <taxon>Bacteria</taxon>
        <taxon>Bacillati</taxon>
        <taxon>Chloroflexota</taxon>
        <taxon>Chloroflexia</taxon>
        <taxon>Chloroflexales</taxon>
        <taxon>Chloroflexineae</taxon>
        <taxon>Oscillochloridaceae</taxon>
        <taxon>Candidatus Viridilinea</taxon>
    </lineage>
</organism>
<dbReference type="InterPro" id="IPR000537">
    <property type="entry name" value="UbiA_prenyltransferase"/>
</dbReference>
<evidence type="ECO:0000256" key="4">
    <source>
        <dbReference type="ARBA" id="ARBA00023136"/>
    </source>
</evidence>
<sequence>MLRDLYHTFRFSAFGATAVLPLAGAAAADPRLTLRQALGLLGVAAAFHGFAYLDNDRCDLELDRSQPLRADYPLVRGALSNAAACGLSLGCVGLAYALDALGFAPRRTAARRMRITLAFGLLAIYNRWGKRCPLPPLTDGLQGLGWAALLAYGAAATGRPDGSLLRWLMAYELVVIMQVNGIHGSLRDLANDAACGARTTALWLGARPTTTGGFHLTPALVGYALSLQAALWALPYATLCQLAPPQRRAAACGVTLTNGFTLTLFLLAAVRRPLQPAAVGMLHLILILSTPLALVAPGMALAPRGVLLLAHGLPLLANGMTYDALRLLDVRTAG</sequence>
<gene>
    <name evidence="6" type="ORF">CJ255_10670</name>
</gene>
<reference evidence="7" key="1">
    <citation type="submission" date="2017-08" db="EMBL/GenBank/DDBJ databases">
        <authorList>
            <person name="Grouzdev D.S."/>
            <person name="Gaisin V.A."/>
            <person name="Rysina M.S."/>
            <person name="Gorlenko V.M."/>
        </authorList>
    </citation>
    <scope>NUCLEOTIDE SEQUENCE [LARGE SCALE GENOMIC DNA]</scope>
    <source>
        <strain evidence="7">Kir15-3F</strain>
    </source>
</reference>
<evidence type="ECO:0000256" key="2">
    <source>
        <dbReference type="ARBA" id="ARBA00022692"/>
    </source>
</evidence>
<feature type="transmembrane region" description="Helical" evidence="5">
    <location>
        <begin position="74"/>
        <end position="97"/>
    </location>
</feature>
<name>A0A2A6RJH4_9CHLR</name>
<evidence type="ECO:0000256" key="5">
    <source>
        <dbReference type="SAM" id="Phobius"/>
    </source>
</evidence>
<feature type="transmembrane region" description="Helical" evidence="5">
    <location>
        <begin position="282"/>
        <end position="302"/>
    </location>
</feature>
<dbReference type="Proteomes" id="UP000220527">
    <property type="component" value="Unassembled WGS sequence"/>
</dbReference>
<accession>A0A2A6RJH4</accession>
<evidence type="ECO:0000256" key="3">
    <source>
        <dbReference type="ARBA" id="ARBA00022989"/>
    </source>
</evidence>